<keyword evidence="2" id="KW-1185">Reference proteome</keyword>
<organism evidence="1 2">
    <name type="scientific">Terrisporobacter petrolearius</name>
    <dbReference type="NCBI Taxonomy" id="1460447"/>
    <lineage>
        <taxon>Bacteria</taxon>
        <taxon>Bacillati</taxon>
        <taxon>Bacillota</taxon>
        <taxon>Clostridia</taxon>
        <taxon>Peptostreptococcales</taxon>
        <taxon>Peptostreptococcaceae</taxon>
        <taxon>Terrisporobacter</taxon>
    </lineage>
</organism>
<evidence type="ECO:0000313" key="1">
    <source>
        <dbReference type="EMBL" id="XAM41186.1"/>
    </source>
</evidence>
<gene>
    <name evidence="1" type="ORF">TPELB_14970</name>
</gene>
<reference evidence="1 2" key="1">
    <citation type="submission" date="2024-04" db="EMBL/GenBank/DDBJ databases">
        <title>Isolation and characterization of novel acetogenic strains of the genera Terrisporobacter and Acetoanaerobium.</title>
        <authorList>
            <person name="Boeer T."/>
            <person name="Schueler M.A."/>
            <person name="Lueschen A."/>
            <person name="Eysell L."/>
            <person name="Droege J."/>
            <person name="Heinemann M."/>
            <person name="Engelhardt L."/>
            <person name="Basen M."/>
            <person name="Daniel R."/>
        </authorList>
    </citation>
    <scope>NUCLEOTIDE SEQUENCE [LARGE SCALE GENOMIC DNA]</scope>
    <source>
        <strain evidence="1 2">ELB</strain>
    </source>
</reference>
<dbReference type="Proteomes" id="UP001477947">
    <property type="component" value="Chromosome"/>
</dbReference>
<evidence type="ECO:0000313" key="2">
    <source>
        <dbReference type="Proteomes" id="UP001477947"/>
    </source>
</evidence>
<protein>
    <submittedName>
        <fullName evidence="1">Uncharacterized protein</fullName>
    </submittedName>
</protein>
<sequence>MTSISNYILKSRNDYNEDYICKYISREIAEISIDNHEIWMSIIENLNDEREQKVIPELFDENGWNNHSWAKDLDFEAKRKYYVSCFCKSLDDADMQRDYGSCIYGYKDDRMADILSPIIYRYKNDGSKSPFFSQVVAFDVLYDRDEVKKEINFLCSILECFDMNDADRKSFLEQILQYWILSVKDKKWSHERERRYVLFMYDDYDYSEVDMTDERFLKLKTSLFIQPDFILGDNPVKGYLKRMVDNKRSVISMNAYLFCHDCLSRDFDSATGGKTEIRKCLICGSKNVSYETPSNR</sequence>
<accession>A0ABZ3FBK3</accession>
<dbReference type="EMBL" id="CP154622">
    <property type="protein sequence ID" value="XAM41186.1"/>
    <property type="molecule type" value="Genomic_DNA"/>
</dbReference>
<name>A0ABZ3FBK3_9FIRM</name>
<proteinExistence type="predicted"/>